<name>A0ABP4JJ18_9MICO</name>
<feature type="domain" description="UspA" evidence="2">
    <location>
        <begin position="1"/>
        <end position="133"/>
    </location>
</feature>
<dbReference type="Proteomes" id="UP001501266">
    <property type="component" value="Unassembled WGS sequence"/>
</dbReference>
<dbReference type="InterPro" id="IPR006016">
    <property type="entry name" value="UspA"/>
</dbReference>
<organism evidence="3 4">
    <name type="scientific">Agrococcus citreus</name>
    <dbReference type="NCBI Taxonomy" id="84643"/>
    <lineage>
        <taxon>Bacteria</taxon>
        <taxon>Bacillati</taxon>
        <taxon>Actinomycetota</taxon>
        <taxon>Actinomycetes</taxon>
        <taxon>Micrococcales</taxon>
        <taxon>Microbacteriaceae</taxon>
        <taxon>Agrococcus</taxon>
    </lineage>
</organism>
<proteinExistence type="inferred from homology"/>
<dbReference type="PANTHER" id="PTHR46268:SF6">
    <property type="entry name" value="UNIVERSAL STRESS PROTEIN UP12"/>
    <property type="match status" value="1"/>
</dbReference>
<dbReference type="InterPro" id="IPR014729">
    <property type="entry name" value="Rossmann-like_a/b/a_fold"/>
</dbReference>
<dbReference type="SUPFAM" id="SSF52402">
    <property type="entry name" value="Adenine nucleotide alpha hydrolases-like"/>
    <property type="match status" value="2"/>
</dbReference>
<evidence type="ECO:0000259" key="2">
    <source>
        <dbReference type="Pfam" id="PF00582"/>
    </source>
</evidence>
<keyword evidence="4" id="KW-1185">Reference proteome</keyword>
<dbReference type="EMBL" id="BAAAKK010000001">
    <property type="protein sequence ID" value="GAA1419710.1"/>
    <property type="molecule type" value="Genomic_DNA"/>
</dbReference>
<reference evidence="4" key="1">
    <citation type="journal article" date="2019" name="Int. J. Syst. Evol. Microbiol.">
        <title>The Global Catalogue of Microorganisms (GCM) 10K type strain sequencing project: providing services to taxonomists for standard genome sequencing and annotation.</title>
        <authorList>
            <consortium name="The Broad Institute Genomics Platform"/>
            <consortium name="The Broad Institute Genome Sequencing Center for Infectious Disease"/>
            <person name="Wu L."/>
            <person name="Ma J."/>
        </authorList>
    </citation>
    <scope>NUCLEOTIDE SEQUENCE [LARGE SCALE GENOMIC DNA]</scope>
    <source>
        <strain evidence="4">JCM 12398</strain>
    </source>
</reference>
<sequence>MSERVVVAIDGGAASDSAIDWAIDRAAVIGAHLEILTIVDVHWTRPSGADPGLAAHERVVFEAGQRVAASGICPHWSTTVHHDRVVPGLVAATRRAELVVMGSHKPVHAVGSIHGTLPLVVAARAVSPIVVVPAGWTRNAGPVVIGVDDRSGTAAMHFAAAEADRAHTTLVAVRAYDVPPIVARAWGTADEPLRRAESLQLIMLDSMLSAVRRDRGQLEIAATVARGRPALVLAEHAKDASLTVVGRHASDGTAQARLGPVAHDLLMNLPSPVAVVPERSTPPRRRAL</sequence>
<comment type="caution">
    <text evidence="3">The sequence shown here is derived from an EMBL/GenBank/DDBJ whole genome shotgun (WGS) entry which is preliminary data.</text>
</comment>
<comment type="similarity">
    <text evidence="1">Belongs to the universal stress protein A family.</text>
</comment>
<protein>
    <submittedName>
        <fullName evidence="3">Universal stress protein</fullName>
    </submittedName>
</protein>
<evidence type="ECO:0000256" key="1">
    <source>
        <dbReference type="ARBA" id="ARBA00008791"/>
    </source>
</evidence>
<dbReference type="PRINTS" id="PR01438">
    <property type="entry name" value="UNVRSLSTRESS"/>
</dbReference>
<dbReference type="Gene3D" id="3.40.50.620">
    <property type="entry name" value="HUPs"/>
    <property type="match status" value="2"/>
</dbReference>
<dbReference type="CDD" id="cd00293">
    <property type="entry name" value="USP-like"/>
    <property type="match status" value="1"/>
</dbReference>
<dbReference type="Pfam" id="PF00582">
    <property type="entry name" value="Usp"/>
    <property type="match status" value="2"/>
</dbReference>
<evidence type="ECO:0000313" key="3">
    <source>
        <dbReference type="EMBL" id="GAA1419710.1"/>
    </source>
</evidence>
<dbReference type="InterPro" id="IPR006015">
    <property type="entry name" value="Universal_stress_UspA"/>
</dbReference>
<dbReference type="PANTHER" id="PTHR46268">
    <property type="entry name" value="STRESS RESPONSE PROTEIN NHAX"/>
    <property type="match status" value="1"/>
</dbReference>
<gene>
    <name evidence="3" type="ORF">GCM10009640_07930</name>
</gene>
<accession>A0ABP4JJ18</accession>
<feature type="domain" description="UspA" evidence="2">
    <location>
        <begin position="143"/>
        <end position="277"/>
    </location>
</feature>
<evidence type="ECO:0000313" key="4">
    <source>
        <dbReference type="Proteomes" id="UP001501266"/>
    </source>
</evidence>